<feature type="binding site" evidence="11">
    <location>
        <position position="16"/>
    </location>
    <ligand>
        <name>Mn(2+)</name>
        <dbReference type="ChEBI" id="CHEBI:29035"/>
    </ligand>
</feature>
<dbReference type="NCBIfam" id="NF002085">
    <property type="entry name" value="PRK00915.1-2"/>
    <property type="match status" value="1"/>
</dbReference>
<evidence type="ECO:0000313" key="14">
    <source>
        <dbReference type="Proteomes" id="UP000243205"/>
    </source>
</evidence>
<keyword evidence="9 11" id="KW-0464">Manganese</keyword>
<dbReference type="NCBIfam" id="NF002087">
    <property type="entry name" value="PRK00915.1-4"/>
    <property type="match status" value="1"/>
</dbReference>
<dbReference type="PROSITE" id="PS00815">
    <property type="entry name" value="AIPM_HOMOCIT_SYNTH_1"/>
    <property type="match status" value="1"/>
</dbReference>
<dbReference type="SUPFAM" id="SSF51569">
    <property type="entry name" value="Aldolase"/>
    <property type="match status" value="1"/>
</dbReference>
<dbReference type="FunFam" id="3.20.20.70:FF:000010">
    <property type="entry name" value="2-isopropylmalate synthase"/>
    <property type="match status" value="1"/>
</dbReference>
<dbReference type="PROSITE" id="PS50991">
    <property type="entry name" value="PYR_CT"/>
    <property type="match status" value="1"/>
</dbReference>
<dbReference type="EMBL" id="FNAQ01000004">
    <property type="protein sequence ID" value="SDE16359.1"/>
    <property type="molecule type" value="Genomic_DNA"/>
</dbReference>
<dbReference type="InterPro" id="IPR013709">
    <property type="entry name" value="2-isopropylmalate_synth_dimer"/>
</dbReference>
<dbReference type="Proteomes" id="UP000243205">
    <property type="component" value="Unassembled WGS sequence"/>
</dbReference>
<proteinExistence type="inferred from homology"/>
<dbReference type="OrthoDB" id="9803573at2"/>
<dbReference type="Pfam" id="PF00682">
    <property type="entry name" value="HMGL-like"/>
    <property type="match status" value="1"/>
</dbReference>
<evidence type="ECO:0000256" key="7">
    <source>
        <dbReference type="ARBA" id="ARBA00022679"/>
    </source>
</evidence>
<dbReference type="GO" id="GO:0003852">
    <property type="term" value="F:2-isopropylmalate synthase activity"/>
    <property type="evidence" value="ECO:0007669"/>
    <property type="project" value="UniProtKB-UniRule"/>
</dbReference>
<organism evidence="13 14">
    <name type="scientific">Desulfuromonas thiophila</name>
    <dbReference type="NCBI Taxonomy" id="57664"/>
    <lineage>
        <taxon>Bacteria</taxon>
        <taxon>Pseudomonadati</taxon>
        <taxon>Thermodesulfobacteriota</taxon>
        <taxon>Desulfuromonadia</taxon>
        <taxon>Desulfuromonadales</taxon>
        <taxon>Desulfuromonadaceae</taxon>
        <taxon>Desulfuromonas</taxon>
    </lineage>
</organism>
<dbReference type="PROSITE" id="PS00816">
    <property type="entry name" value="AIPM_HOMOCIT_SYNTH_2"/>
    <property type="match status" value="1"/>
</dbReference>
<feature type="binding site" evidence="11">
    <location>
        <position position="207"/>
    </location>
    <ligand>
        <name>Mn(2+)</name>
        <dbReference type="ChEBI" id="CHEBI:29035"/>
    </ligand>
</feature>
<accession>A0A1G7ANB9</accession>
<keyword evidence="7 11" id="KW-0808">Transferase</keyword>
<dbReference type="SUPFAM" id="SSF110921">
    <property type="entry name" value="2-isopropylmalate synthase LeuA, allosteric (dimerisation) domain"/>
    <property type="match status" value="1"/>
</dbReference>
<feature type="region of interest" description="Regulatory domain" evidence="11">
    <location>
        <begin position="394"/>
        <end position="512"/>
    </location>
</feature>
<sequence>MTDKKQIIIFDTTLRDGEQSPGASMTIEEKLRIAHQLEKMRVDVMEAGFPIASEGDFEAVKKIAQTIKGPQISGLARANDADIDRAWEALQYAGERGRIHTFIATSDIHMKYKLKMTEDEVVETAVRAVKRAVGYTPNVEFSAEDAVRTRLPFLARVVEAVIAAGARTVNIPDTVGYTIPSEYFNIISYLKQNVPNIDKAVLSVHCHNDLGLAVANSLAAVQAGAGQVECTINGIGERAGNCSLEEVVMALRTRQDILPYRTNVVTEHIYATSRLLTTITGIVVQPNKAIVGANAFAHEAGIHQHGVLMEKSTYEIMTPESIGLNQNKLVLGKHSGRHAFNQRLQQLGYELSKDDMQKAFVRFKALADVKKEIFDEDLEAIVADEIIRVPERFKLMEMSVTSGSFAAPTATVQMEIDGEVKKTAELGDGPVDATFKAIKKLTRSDARLLHFSVGAITGGTDAQGECTVRLEMQGREQLGQGAHPDIIVAAAKAYVNALNKIASLQKRTAVDL</sequence>
<comment type="similarity">
    <text evidence="2 11">Belongs to the alpha-IPM synthase/homocitrate synthase family. LeuA type 1 subfamily.</text>
</comment>
<dbReference type="InterPro" id="IPR050073">
    <property type="entry name" value="2-IPM_HCS-like"/>
</dbReference>
<dbReference type="Gene3D" id="3.20.20.70">
    <property type="entry name" value="Aldolase class I"/>
    <property type="match status" value="1"/>
</dbReference>
<dbReference type="SMART" id="SM00917">
    <property type="entry name" value="LeuA_dimer"/>
    <property type="match status" value="1"/>
</dbReference>
<dbReference type="Pfam" id="PF22617">
    <property type="entry name" value="HCS_D2"/>
    <property type="match status" value="1"/>
</dbReference>
<dbReference type="RefSeq" id="WP_092077218.1">
    <property type="nucleotide sequence ID" value="NZ_CALFZY010000012.1"/>
</dbReference>
<evidence type="ECO:0000313" key="13">
    <source>
        <dbReference type="EMBL" id="SDE16359.1"/>
    </source>
</evidence>
<dbReference type="InterPro" id="IPR000891">
    <property type="entry name" value="PYR_CT"/>
</dbReference>
<comment type="subunit">
    <text evidence="11">Homodimer.</text>
</comment>
<dbReference type="GO" id="GO:0009098">
    <property type="term" value="P:L-leucine biosynthetic process"/>
    <property type="evidence" value="ECO:0007669"/>
    <property type="project" value="UniProtKB-UniRule"/>
</dbReference>
<keyword evidence="14" id="KW-1185">Reference proteome</keyword>
<dbReference type="Gene3D" id="3.30.160.270">
    <property type="match status" value="1"/>
</dbReference>
<dbReference type="InterPro" id="IPR002034">
    <property type="entry name" value="AIPM/Hcit_synth_CS"/>
</dbReference>
<evidence type="ECO:0000256" key="3">
    <source>
        <dbReference type="ARBA" id="ARBA00012973"/>
    </source>
</evidence>
<dbReference type="Gene3D" id="1.10.238.260">
    <property type="match status" value="1"/>
</dbReference>
<evidence type="ECO:0000256" key="4">
    <source>
        <dbReference type="ARBA" id="ARBA00018198"/>
    </source>
</evidence>
<evidence type="ECO:0000256" key="10">
    <source>
        <dbReference type="ARBA" id="ARBA00023304"/>
    </source>
</evidence>
<evidence type="ECO:0000256" key="8">
    <source>
        <dbReference type="ARBA" id="ARBA00022723"/>
    </source>
</evidence>
<comment type="pathway">
    <text evidence="1 11">Amino-acid biosynthesis; L-leucine biosynthesis; L-leucine from 3-methyl-2-oxobutanoate: step 1/4.</text>
</comment>
<dbReference type="InterPro" id="IPR005671">
    <property type="entry name" value="LeuA_bact_synth"/>
</dbReference>
<reference evidence="14" key="1">
    <citation type="submission" date="2016-10" db="EMBL/GenBank/DDBJ databases">
        <authorList>
            <person name="Varghese N."/>
            <person name="Submissions S."/>
        </authorList>
    </citation>
    <scope>NUCLEOTIDE SEQUENCE [LARGE SCALE GENOMIC DNA]</scope>
    <source>
        <strain evidence="14">DSM 8987</strain>
    </source>
</reference>
<evidence type="ECO:0000256" key="9">
    <source>
        <dbReference type="ARBA" id="ARBA00023211"/>
    </source>
</evidence>
<dbReference type="Pfam" id="PF08502">
    <property type="entry name" value="LeuA_dimer"/>
    <property type="match status" value="1"/>
</dbReference>
<name>A0A1G7ANB9_9BACT</name>
<comment type="cofactor">
    <cofactor evidence="11">
        <name>Mn(2+)</name>
        <dbReference type="ChEBI" id="CHEBI:29035"/>
    </cofactor>
</comment>
<dbReference type="HAMAP" id="MF_01025">
    <property type="entry name" value="LeuA_type1"/>
    <property type="match status" value="1"/>
</dbReference>
<comment type="catalytic activity">
    <reaction evidence="11">
        <text>3-methyl-2-oxobutanoate + acetyl-CoA + H2O = (2S)-2-isopropylmalate + CoA + H(+)</text>
        <dbReference type="Rhea" id="RHEA:21524"/>
        <dbReference type="ChEBI" id="CHEBI:1178"/>
        <dbReference type="ChEBI" id="CHEBI:11851"/>
        <dbReference type="ChEBI" id="CHEBI:15377"/>
        <dbReference type="ChEBI" id="CHEBI:15378"/>
        <dbReference type="ChEBI" id="CHEBI:57287"/>
        <dbReference type="ChEBI" id="CHEBI:57288"/>
        <dbReference type="EC" id="2.3.3.13"/>
    </reaction>
</comment>
<dbReference type="FunFam" id="1.10.238.260:FF:000001">
    <property type="entry name" value="2-isopropylmalate synthase"/>
    <property type="match status" value="1"/>
</dbReference>
<dbReference type="GO" id="GO:0030145">
    <property type="term" value="F:manganese ion binding"/>
    <property type="evidence" value="ECO:0007669"/>
    <property type="project" value="UniProtKB-UniRule"/>
</dbReference>
<dbReference type="CDD" id="cd07940">
    <property type="entry name" value="DRE_TIM_IPMS"/>
    <property type="match status" value="1"/>
</dbReference>
<evidence type="ECO:0000256" key="5">
    <source>
        <dbReference type="ARBA" id="ARBA00022430"/>
    </source>
</evidence>
<evidence type="ECO:0000256" key="2">
    <source>
        <dbReference type="ARBA" id="ARBA00009396"/>
    </source>
</evidence>
<dbReference type="NCBIfam" id="TIGR00973">
    <property type="entry name" value="leuA_bact"/>
    <property type="match status" value="1"/>
</dbReference>
<dbReference type="NCBIfam" id="NF002086">
    <property type="entry name" value="PRK00915.1-3"/>
    <property type="match status" value="1"/>
</dbReference>
<comment type="function">
    <text evidence="11">Catalyzes the condensation of the acetyl group of acetyl-CoA with 3-methyl-2-oxobutanoate (2-ketoisovalerate) to form 3-carboxy-3-hydroxy-4-methylpentanoate (2-isopropylmalate).</text>
</comment>
<dbReference type="STRING" id="57664.SAMN05661003_104134"/>
<feature type="binding site" evidence="11">
    <location>
        <position position="205"/>
    </location>
    <ligand>
        <name>Mn(2+)</name>
        <dbReference type="ChEBI" id="CHEBI:29035"/>
    </ligand>
</feature>
<dbReference type="GO" id="GO:0005829">
    <property type="term" value="C:cytosol"/>
    <property type="evidence" value="ECO:0007669"/>
    <property type="project" value="TreeGrafter"/>
</dbReference>
<keyword evidence="11" id="KW-0963">Cytoplasm</keyword>
<evidence type="ECO:0000256" key="1">
    <source>
        <dbReference type="ARBA" id="ARBA00004689"/>
    </source>
</evidence>
<keyword evidence="8 11" id="KW-0479">Metal-binding</keyword>
<dbReference type="UniPathway" id="UPA00048">
    <property type="reaction ID" value="UER00070"/>
</dbReference>
<feature type="binding site" evidence="11">
    <location>
        <position position="241"/>
    </location>
    <ligand>
        <name>Mn(2+)</name>
        <dbReference type="ChEBI" id="CHEBI:29035"/>
    </ligand>
</feature>
<dbReference type="InterPro" id="IPR036230">
    <property type="entry name" value="LeuA_allosteric_dom_sf"/>
</dbReference>
<dbReference type="PANTHER" id="PTHR10277:SF9">
    <property type="entry name" value="2-ISOPROPYLMALATE SYNTHASE 1, CHLOROPLASTIC-RELATED"/>
    <property type="match status" value="1"/>
</dbReference>
<dbReference type="AlphaFoldDB" id="A0A1G7ANB9"/>
<keyword evidence="6 11" id="KW-0028">Amino-acid biosynthesis</keyword>
<evidence type="ECO:0000259" key="12">
    <source>
        <dbReference type="PROSITE" id="PS50991"/>
    </source>
</evidence>
<dbReference type="InterPro" id="IPR054691">
    <property type="entry name" value="LeuA/HCS_post-cat"/>
</dbReference>
<evidence type="ECO:0000256" key="11">
    <source>
        <dbReference type="HAMAP-Rule" id="MF_01025"/>
    </source>
</evidence>
<feature type="domain" description="Pyruvate carboxyltransferase" evidence="12">
    <location>
        <begin position="7"/>
        <end position="270"/>
    </location>
</feature>
<keyword evidence="10 11" id="KW-0100">Branched-chain amino acid biosynthesis</keyword>
<dbReference type="FunFam" id="3.30.160.270:FF:000003">
    <property type="entry name" value="2-isopropylmalate synthase"/>
    <property type="match status" value="1"/>
</dbReference>
<dbReference type="PANTHER" id="PTHR10277">
    <property type="entry name" value="HOMOCITRATE SYNTHASE-RELATED"/>
    <property type="match status" value="1"/>
</dbReference>
<dbReference type="EC" id="2.3.3.13" evidence="3 11"/>
<keyword evidence="5 11" id="KW-0432">Leucine biosynthesis</keyword>
<protein>
    <recommendedName>
        <fullName evidence="4 11">2-isopropylmalate synthase</fullName>
        <ecNumber evidence="3 11">2.3.3.13</ecNumber>
    </recommendedName>
    <alternativeName>
        <fullName evidence="11">Alpha-IPM synthase</fullName>
    </alternativeName>
    <alternativeName>
        <fullName evidence="11">Alpha-isopropylmalate synthase</fullName>
    </alternativeName>
</protein>
<dbReference type="InterPro" id="IPR013785">
    <property type="entry name" value="Aldolase_TIM"/>
</dbReference>
<dbReference type="GO" id="GO:0003985">
    <property type="term" value="F:acetyl-CoA C-acetyltransferase activity"/>
    <property type="evidence" value="ECO:0007669"/>
    <property type="project" value="UniProtKB-UniRule"/>
</dbReference>
<gene>
    <name evidence="11" type="primary">leuA</name>
    <name evidence="13" type="ORF">SAMN05661003_104134</name>
</gene>
<evidence type="ECO:0000256" key="6">
    <source>
        <dbReference type="ARBA" id="ARBA00022605"/>
    </source>
</evidence>